<comment type="caution">
    <text evidence="1">The sequence shown here is derived from an EMBL/GenBank/DDBJ whole genome shotgun (WGS) entry which is preliminary data.</text>
</comment>
<dbReference type="Proteomes" id="UP000593564">
    <property type="component" value="Unassembled WGS sequence"/>
</dbReference>
<gene>
    <name evidence="1" type="ORF">HYC85_017784</name>
</gene>
<evidence type="ECO:0000313" key="2">
    <source>
        <dbReference type="Proteomes" id="UP000593564"/>
    </source>
</evidence>
<keyword evidence="2" id="KW-1185">Reference proteome</keyword>
<dbReference type="AlphaFoldDB" id="A0A7J7GTC7"/>
<dbReference type="EMBL" id="JACBKZ010000008">
    <property type="protein sequence ID" value="KAF5943707.1"/>
    <property type="molecule type" value="Genomic_DNA"/>
</dbReference>
<reference evidence="2" key="1">
    <citation type="journal article" date="2020" name="Nat. Commun.">
        <title>Genome assembly of wild tea tree DASZ reveals pedigree and selection history of tea varieties.</title>
        <authorList>
            <person name="Zhang W."/>
            <person name="Zhang Y."/>
            <person name="Qiu H."/>
            <person name="Guo Y."/>
            <person name="Wan H."/>
            <person name="Zhang X."/>
            <person name="Scossa F."/>
            <person name="Alseekh S."/>
            <person name="Zhang Q."/>
            <person name="Wang P."/>
            <person name="Xu L."/>
            <person name="Schmidt M.H."/>
            <person name="Jia X."/>
            <person name="Li D."/>
            <person name="Zhu A."/>
            <person name="Guo F."/>
            <person name="Chen W."/>
            <person name="Ni D."/>
            <person name="Usadel B."/>
            <person name="Fernie A.R."/>
            <person name="Wen W."/>
        </authorList>
    </citation>
    <scope>NUCLEOTIDE SEQUENCE [LARGE SCALE GENOMIC DNA]</scope>
    <source>
        <strain evidence="2">cv. G240</strain>
    </source>
</reference>
<organism evidence="1 2">
    <name type="scientific">Camellia sinensis</name>
    <name type="common">Tea plant</name>
    <name type="synonym">Thea sinensis</name>
    <dbReference type="NCBI Taxonomy" id="4442"/>
    <lineage>
        <taxon>Eukaryota</taxon>
        <taxon>Viridiplantae</taxon>
        <taxon>Streptophyta</taxon>
        <taxon>Embryophyta</taxon>
        <taxon>Tracheophyta</taxon>
        <taxon>Spermatophyta</taxon>
        <taxon>Magnoliopsida</taxon>
        <taxon>eudicotyledons</taxon>
        <taxon>Gunneridae</taxon>
        <taxon>Pentapetalae</taxon>
        <taxon>asterids</taxon>
        <taxon>Ericales</taxon>
        <taxon>Theaceae</taxon>
        <taxon>Camellia</taxon>
    </lineage>
</organism>
<proteinExistence type="predicted"/>
<accession>A0A7J7GTC7</accession>
<sequence length="237" mass="25539">MNTIGKLMISFIYPSILSLMPPFPLEMEQDESSPYLQQISSPNNSAMGFSGMSTASKIHCSLEIDLKEGFVLLLPYNNCSTRPISHGGITSSGMGNGTISGVHTTIQSPINPFMERVFHHGISSSIPNSLPSLMRVELLGNQSGLPEPALLPGQPRIEFQGTPNFHPHSLPEYHDGLINGAPCNSPGMAANISASPSERIENHQFCRVSSNGHPLELNDAVFCSSRNGSCSPGHHYI</sequence>
<protein>
    <submittedName>
        <fullName evidence="1">Uncharacterized protein</fullName>
    </submittedName>
</protein>
<evidence type="ECO:0000313" key="1">
    <source>
        <dbReference type="EMBL" id="KAF5943707.1"/>
    </source>
</evidence>
<reference evidence="1 2" key="2">
    <citation type="submission" date="2020-07" db="EMBL/GenBank/DDBJ databases">
        <title>Genome assembly of wild tea tree DASZ reveals pedigree and selection history of tea varieties.</title>
        <authorList>
            <person name="Zhang W."/>
        </authorList>
    </citation>
    <scope>NUCLEOTIDE SEQUENCE [LARGE SCALE GENOMIC DNA]</scope>
    <source>
        <strain evidence="2">cv. G240</strain>
        <tissue evidence="1">Leaf</tissue>
    </source>
</reference>
<name>A0A7J7GTC7_CAMSI</name>